<dbReference type="OrthoDB" id="282152at2"/>
<organism evidence="1 2">
    <name type="scientific">Methylobacterium soli</name>
    <dbReference type="NCBI Taxonomy" id="553447"/>
    <lineage>
        <taxon>Bacteria</taxon>
        <taxon>Pseudomonadati</taxon>
        <taxon>Pseudomonadota</taxon>
        <taxon>Alphaproteobacteria</taxon>
        <taxon>Hyphomicrobiales</taxon>
        <taxon>Methylobacteriaceae</taxon>
        <taxon>Methylobacterium</taxon>
    </lineage>
</organism>
<dbReference type="EMBL" id="VZZK01000057">
    <property type="protein sequence ID" value="KAB1070999.1"/>
    <property type="molecule type" value="Genomic_DNA"/>
</dbReference>
<gene>
    <name evidence="1" type="ORF">F6X53_29375</name>
</gene>
<name>A0A6L3SRB3_9HYPH</name>
<dbReference type="RefSeq" id="WP_151005044.1">
    <property type="nucleotide sequence ID" value="NZ_BPQY01000391.1"/>
</dbReference>
<proteinExistence type="predicted"/>
<evidence type="ECO:0008006" key="3">
    <source>
        <dbReference type="Google" id="ProtNLM"/>
    </source>
</evidence>
<reference evidence="1 2" key="1">
    <citation type="submission" date="2019-09" db="EMBL/GenBank/DDBJ databases">
        <title>YIM 48816 draft genome.</title>
        <authorList>
            <person name="Jiang L."/>
        </authorList>
    </citation>
    <scope>NUCLEOTIDE SEQUENCE [LARGE SCALE GENOMIC DNA]</scope>
    <source>
        <strain evidence="1 2">YIM 48816</strain>
    </source>
</reference>
<protein>
    <recommendedName>
        <fullName evidence="3">DUF1579 domain-containing protein</fullName>
    </recommendedName>
</protein>
<evidence type="ECO:0000313" key="2">
    <source>
        <dbReference type="Proteomes" id="UP000474159"/>
    </source>
</evidence>
<dbReference type="Proteomes" id="UP000474159">
    <property type="component" value="Unassembled WGS sequence"/>
</dbReference>
<comment type="caution">
    <text evidence="1">The sequence shown here is derived from an EMBL/GenBank/DDBJ whole genome shotgun (WGS) entry which is preliminary data.</text>
</comment>
<sequence>MDGIKDKLRGKWRITEASTWDNDYLDLVEPAFIAFDQLDIGSEFRFGVVVASLDCAYSQTDVEFNFHGSDEGTEVWGDGWAELDGPEVIYGEIAFHNGDETTFKARRW</sequence>
<keyword evidence="2" id="KW-1185">Reference proteome</keyword>
<dbReference type="AlphaFoldDB" id="A0A6L3SRB3"/>
<evidence type="ECO:0000313" key="1">
    <source>
        <dbReference type="EMBL" id="KAB1070999.1"/>
    </source>
</evidence>
<accession>A0A6L3SRB3</accession>